<evidence type="ECO:0000256" key="2">
    <source>
        <dbReference type="ARBA" id="ARBA00022643"/>
    </source>
</evidence>
<keyword evidence="1" id="KW-0285">Flavoprotein</keyword>
<dbReference type="InterPro" id="IPR050627">
    <property type="entry name" value="Nitroreductase/BluB"/>
</dbReference>
<dbReference type="PANTHER" id="PTHR23026:SF90">
    <property type="entry name" value="IODOTYROSINE DEIODINASE 1"/>
    <property type="match status" value="1"/>
</dbReference>
<dbReference type="InterPro" id="IPR029479">
    <property type="entry name" value="Nitroreductase"/>
</dbReference>
<keyword evidence="2" id="KW-0288">FMN</keyword>
<dbReference type="PANTHER" id="PTHR23026">
    <property type="entry name" value="NADPH NITROREDUCTASE"/>
    <property type="match status" value="1"/>
</dbReference>
<evidence type="ECO:0000259" key="4">
    <source>
        <dbReference type="Pfam" id="PF00881"/>
    </source>
</evidence>
<name>A0A414YBX1_9BACT</name>
<gene>
    <name evidence="5" type="ORF">DW192_05395</name>
</gene>
<dbReference type="SUPFAM" id="SSF55469">
    <property type="entry name" value="FMN-dependent nitroreductase-like"/>
    <property type="match status" value="1"/>
</dbReference>
<evidence type="ECO:0000256" key="3">
    <source>
        <dbReference type="ARBA" id="ARBA00023002"/>
    </source>
</evidence>
<evidence type="ECO:0000313" key="6">
    <source>
        <dbReference type="Proteomes" id="UP000284548"/>
    </source>
</evidence>
<comment type="caution">
    <text evidence="5">The sequence shown here is derived from an EMBL/GenBank/DDBJ whole genome shotgun (WGS) entry which is preliminary data.</text>
</comment>
<dbReference type="AlphaFoldDB" id="A0A414YBX1"/>
<dbReference type="RefSeq" id="WP_118254312.1">
    <property type="nucleotide sequence ID" value="NZ_QRKB01000009.1"/>
</dbReference>
<organism evidence="5 6">
    <name type="scientific">Segatella copri</name>
    <dbReference type="NCBI Taxonomy" id="165179"/>
    <lineage>
        <taxon>Bacteria</taxon>
        <taxon>Pseudomonadati</taxon>
        <taxon>Bacteroidota</taxon>
        <taxon>Bacteroidia</taxon>
        <taxon>Bacteroidales</taxon>
        <taxon>Prevotellaceae</taxon>
        <taxon>Segatella</taxon>
    </lineage>
</organism>
<keyword evidence="3" id="KW-0560">Oxidoreductase</keyword>
<accession>A0A414YBX1</accession>
<proteinExistence type="predicted"/>
<dbReference type="GO" id="GO:0016491">
    <property type="term" value="F:oxidoreductase activity"/>
    <property type="evidence" value="ECO:0007669"/>
    <property type="project" value="UniProtKB-KW"/>
</dbReference>
<dbReference type="EMBL" id="QRKB01000009">
    <property type="protein sequence ID" value="RHH83649.1"/>
    <property type="molecule type" value="Genomic_DNA"/>
</dbReference>
<dbReference type="InterPro" id="IPR000415">
    <property type="entry name" value="Nitroreductase-like"/>
</dbReference>
<sequence length="181" mass="20740">MMEKNQIFENIMSRTSVRSYTDIPVEREKVEMMLRAGMAAPSACNKQPWHFVVINDREILDQIPQFSPYASMVKQAPLAIVVCGCLDKTLEGTEQEFWIQDCSAATENILLMAHGLGLGGVWTALYPLKKRYEGMQQLLHLPKKMIPLNTLIIGYPKNQAEAKDKWKEENISYNKWMEKSS</sequence>
<feature type="domain" description="Nitroreductase" evidence="4">
    <location>
        <begin position="70"/>
        <end position="155"/>
    </location>
</feature>
<dbReference type="Proteomes" id="UP000284548">
    <property type="component" value="Unassembled WGS sequence"/>
</dbReference>
<dbReference type="Pfam" id="PF00881">
    <property type="entry name" value="Nitroreductase"/>
    <property type="match status" value="2"/>
</dbReference>
<reference evidence="5 6" key="1">
    <citation type="submission" date="2018-08" db="EMBL/GenBank/DDBJ databases">
        <title>A genome reference for cultivated species of the human gut microbiota.</title>
        <authorList>
            <person name="Zou Y."/>
            <person name="Xue W."/>
            <person name="Luo G."/>
        </authorList>
    </citation>
    <scope>NUCLEOTIDE SEQUENCE [LARGE SCALE GENOMIC DNA]</scope>
    <source>
        <strain evidence="5 6">AM16-54</strain>
    </source>
</reference>
<protein>
    <submittedName>
        <fullName evidence="5">Nitroreductase family protein</fullName>
    </submittedName>
</protein>
<dbReference type="Gene3D" id="3.40.109.10">
    <property type="entry name" value="NADH Oxidase"/>
    <property type="match status" value="1"/>
</dbReference>
<evidence type="ECO:0000256" key="1">
    <source>
        <dbReference type="ARBA" id="ARBA00022630"/>
    </source>
</evidence>
<evidence type="ECO:0000313" key="5">
    <source>
        <dbReference type="EMBL" id="RHH83649.1"/>
    </source>
</evidence>
<feature type="domain" description="Nitroreductase" evidence="4">
    <location>
        <begin position="11"/>
        <end position="63"/>
    </location>
</feature>
<dbReference type="CDD" id="cd02150">
    <property type="entry name" value="nitroreductase"/>
    <property type="match status" value="1"/>
</dbReference>